<organism evidence="2 3">
    <name type="scientific">Suillus luteus UH-Slu-Lm8-n1</name>
    <dbReference type="NCBI Taxonomy" id="930992"/>
    <lineage>
        <taxon>Eukaryota</taxon>
        <taxon>Fungi</taxon>
        <taxon>Dikarya</taxon>
        <taxon>Basidiomycota</taxon>
        <taxon>Agaricomycotina</taxon>
        <taxon>Agaricomycetes</taxon>
        <taxon>Agaricomycetidae</taxon>
        <taxon>Boletales</taxon>
        <taxon>Suillineae</taxon>
        <taxon>Suillaceae</taxon>
        <taxon>Suillus</taxon>
    </lineage>
</organism>
<dbReference type="InParanoid" id="A0A0D0A7Y6"/>
<reference evidence="2 3" key="1">
    <citation type="submission" date="2014-04" db="EMBL/GenBank/DDBJ databases">
        <authorList>
            <consortium name="DOE Joint Genome Institute"/>
            <person name="Kuo A."/>
            <person name="Ruytinx J."/>
            <person name="Rineau F."/>
            <person name="Colpaert J."/>
            <person name="Kohler A."/>
            <person name="Nagy L.G."/>
            <person name="Floudas D."/>
            <person name="Copeland A."/>
            <person name="Barry K.W."/>
            <person name="Cichocki N."/>
            <person name="Veneault-Fourrey C."/>
            <person name="LaButti K."/>
            <person name="Lindquist E.A."/>
            <person name="Lipzen A."/>
            <person name="Lundell T."/>
            <person name="Morin E."/>
            <person name="Murat C."/>
            <person name="Sun H."/>
            <person name="Tunlid A."/>
            <person name="Henrissat B."/>
            <person name="Grigoriev I.V."/>
            <person name="Hibbett D.S."/>
            <person name="Martin F."/>
            <person name="Nordberg H.P."/>
            <person name="Cantor M.N."/>
            <person name="Hua S.X."/>
        </authorList>
    </citation>
    <scope>NUCLEOTIDE SEQUENCE [LARGE SCALE GENOMIC DNA]</scope>
    <source>
        <strain evidence="2 3">UH-Slu-Lm8-n1</strain>
    </source>
</reference>
<name>A0A0D0A7Y6_9AGAM</name>
<dbReference type="Proteomes" id="UP000054485">
    <property type="component" value="Unassembled WGS sequence"/>
</dbReference>
<dbReference type="AlphaFoldDB" id="A0A0D0A7Y6"/>
<evidence type="ECO:0000313" key="3">
    <source>
        <dbReference type="Proteomes" id="UP000054485"/>
    </source>
</evidence>
<keyword evidence="3" id="KW-1185">Reference proteome</keyword>
<accession>A0A0D0A7Y6</accession>
<feature type="compositionally biased region" description="Polar residues" evidence="1">
    <location>
        <begin position="13"/>
        <end position="22"/>
    </location>
</feature>
<sequence length="53" mass="5619">MTGGAISSRRESYSSPGTASIDSASFGEVLQTFRTSCDFRSLRHTVTSSSDIA</sequence>
<evidence type="ECO:0000256" key="1">
    <source>
        <dbReference type="SAM" id="MobiDB-lite"/>
    </source>
</evidence>
<reference evidence="3" key="2">
    <citation type="submission" date="2015-01" db="EMBL/GenBank/DDBJ databases">
        <title>Evolutionary Origins and Diversification of the Mycorrhizal Mutualists.</title>
        <authorList>
            <consortium name="DOE Joint Genome Institute"/>
            <consortium name="Mycorrhizal Genomics Consortium"/>
            <person name="Kohler A."/>
            <person name="Kuo A."/>
            <person name="Nagy L.G."/>
            <person name="Floudas D."/>
            <person name="Copeland A."/>
            <person name="Barry K.W."/>
            <person name="Cichocki N."/>
            <person name="Veneault-Fourrey C."/>
            <person name="LaButti K."/>
            <person name="Lindquist E.A."/>
            <person name="Lipzen A."/>
            <person name="Lundell T."/>
            <person name="Morin E."/>
            <person name="Murat C."/>
            <person name="Riley R."/>
            <person name="Ohm R."/>
            <person name="Sun H."/>
            <person name="Tunlid A."/>
            <person name="Henrissat B."/>
            <person name="Grigoriev I.V."/>
            <person name="Hibbett D.S."/>
            <person name="Martin F."/>
        </authorList>
    </citation>
    <scope>NUCLEOTIDE SEQUENCE [LARGE SCALE GENOMIC DNA]</scope>
    <source>
        <strain evidence="3">UH-Slu-Lm8-n1</strain>
    </source>
</reference>
<proteinExistence type="predicted"/>
<dbReference type="EMBL" id="KN835432">
    <property type="protein sequence ID" value="KIK37751.1"/>
    <property type="molecule type" value="Genomic_DNA"/>
</dbReference>
<gene>
    <name evidence="2" type="ORF">CY34DRAFT_810064</name>
</gene>
<protein>
    <submittedName>
        <fullName evidence="2">Uncharacterized protein</fullName>
    </submittedName>
</protein>
<feature type="region of interest" description="Disordered" evidence="1">
    <location>
        <begin position="1"/>
        <end position="22"/>
    </location>
</feature>
<evidence type="ECO:0000313" key="2">
    <source>
        <dbReference type="EMBL" id="KIK37751.1"/>
    </source>
</evidence>
<dbReference type="HOGENOM" id="CLU_3070254_0_0_1"/>